<organism evidence="2">
    <name type="scientific">Kwoniella bestiolae CBS 10118</name>
    <dbReference type="NCBI Taxonomy" id="1296100"/>
    <lineage>
        <taxon>Eukaryota</taxon>
        <taxon>Fungi</taxon>
        <taxon>Dikarya</taxon>
        <taxon>Basidiomycota</taxon>
        <taxon>Agaricomycotina</taxon>
        <taxon>Tremellomycetes</taxon>
        <taxon>Tremellales</taxon>
        <taxon>Cryptococcaceae</taxon>
        <taxon>Kwoniella</taxon>
    </lineage>
</organism>
<dbReference type="VEuPathDB" id="FungiDB:I302_03345"/>
<evidence type="ECO:0000313" key="4">
    <source>
        <dbReference type="Proteomes" id="UP000092730"/>
    </source>
</evidence>
<reference evidence="2" key="3">
    <citation type="submission" date="2014-01" db="EMBL/GenBank/DDBJ databases">
        <title>Evolution of pathogenesis and genome organization in the Tremellales.</title>
        <authorList>
            <person name="Cuomo C."/>
            <person name="Litvintseva A."/>
            <person name="Heitman J."/>
            <person name="Chen Y."/>
            <person name="Sun S."/>
            <person name="Springer D."/>
            <person name="Dromer F."/>
            <person name="Young S."/>
            <person name="Zeng Q."/>
            <person name="Chapman S."/>
            <person name="Gujja S."/>
            <person name="Saif S."/>
            <person name="Birren B."/>
        </authorList>
    </citation>
    <scope>NUCLEOTIDE SEQUENCE</scope>
    <source>
        <strain evidence="2">CBS 10118</strain>
    </source>
</reference>
<reference evidence="3" key="4">
    <citation type="submission" date="2024-02" db="EMBL/GenBank/DDBJ databases">
        <title>Comparative genomics of Cryptococcus and Kwoniella reveals pathogenesis evolution and contrasting modes of karyotype evolution via chromosome fusion or intercentromeric recombination.</title>
        <authorList>
            <person name="Coelho M.A."/>
            <person name="David-Palma M."/>
            <person name="Shea T."/>
            <person name="Bowers K."/>
            <person name="McGinley-Smith S."/>
            <person name="Mohammad A.W."/>
            <person name="Gnirke A."/>
            <person name="Yurkov A.M."/>
            <person name="Nowrousian M."/>
            <person name="Sun S."/>
            <person name="Cuomo C.A."/>
            <person name="Heitman J."/>
        </authorList>
    </citation>
    <scope>NUCLEOTIDE SEQUENCE</scope>
    <source>
        <strain evidence="3">CBS 10118</strain>
    </source>
</reference>
<gene>
    <name evidence="2" type="ORF">I302_03345</name>
    <name evidence="3" type="ORF">I302_104636</name>
</gene>
<sequence>MAVNSILNNDADTVDDHINTTPASSNPGLSNGSPNQDVGRSSDRTPGDHGGNERHHDSNDRDHYTNSRAHDSNKRDHDSFIESSSSVSEVPPKRTAPIMMVTMYPLTCEGQSDAKVHRAASASTPATDVPPSRARYRTRQRIRDESDEYSAVNELAHCLIEKYGEAPLRSWENNKRQYLWTYLPHVYSEIRGDERILPGFYQVKYKLWGSGSTGNYRKALSDSQSGFRSWLNQADL</sequence>
<dbReference type="GeneID" id="30207744"/>
<evidence type="ECO:0000313" key="3">
    <source>
        <dbReference type="EMBL" id="WVW82625.1"/>
    </source>
</evidence>
<evidence type="ECO:0000256" key="1">
    <source>
        <dbReference type="SAM" id="MobiDB-lite"/>
    </source>
</evidence>
<reference evidence="3" key="2">
    <citation type="submission" date="2013-07" db="EMBL/GenBank/DDBJ databases">
        <authorList>
            <consortium name="The Broad Institute Genome Sequencing Platform"/>
            <person name="Cuomo C."/>
            <person name="Litvintseva A."/>
            <person name="Chen Y."/>
            <person name="Heitman J."/>
            <person name="Sun S."/>
            <person name="Springer D."/>
            <person name="Dromer F."/>
            <person name="Young S.K."/>
            <person name="Zeng Q."/>
            <person name="Gargeya S."/>
            <person name="Fitzgerald M."/>
            <person name="Abouelleil A."/>
            <person name="Alvarado L."/>
            <person name="Berlin A.M."/>
            <person name="Chapman S.B."/>
            <person name="Dewar J."/>
            <person name="Goldberg J."/>
            <person name="Griggs A."/>
            <person name="Gujja S."/>
            <person name="Hansen M."/>
            <person name="Howarth C."/>
            <person name="Imamovic A."/>
            <person name="Larimer J."/>
            <person name="McCowan C."/>
            <person name="Murphy C."/>
            <person name="Pearson M."/>
            <person name="Priest M."/>
            <person name="Roberts A."/>
            <person name="Saif S."/>
            <person name="Shea T."/>
            <person name="Sykes S."/>
            <person name="Wortman J."/>
            <person name="Nusbaum C."/>
            <person name="Birren B."/>
        </authorList>
    </citation>
    <scope>NUCLEOTIDE SEQUENCE</scope>
    <source>
        <strain evidence="3">CBS 10118</strain>
    </source>
</reference>
<dbReference type="EMBL" id="CP144542">
    <property type="protein sequence ID" value="WVW82625.1"/>
    <property type="molecule type" value="Genomic_DNA"/>
</dbReference>
<dbReference type="AlphaFoldDB" id="A0A1B9GBT4"/>
<feature type="region of interest" description="Disordered" evidence="1">
    <location>
        <begin position="1"/>
        <end position="94"/>
    </location>
</feature>
<evidence type="ECO:0000313" key="2">
    <source>
        <dbReference type="EMBL" id="OCF28486.1"/>
    </source>
</evidence>
<name>A0A1B9GBT4_9TREE</name>
<feature type="compositionally biased region" description="Low complexity" evidence="1">
    <location>
        <begin position="24"/>
        <end position="35"/>
    </location>
</feature>
<dbReference type="RefSeq" id="XP_019049556.1">
    <property type="nucleotide sequence ID" value="XM_019189994.1"/>
</dbReference>
<protein>
    <submittedName>
        <fullName evidence="2">Uncharacterized protein</fullName>
    </submittedName>
</protein>
<dbReference type="EMBL" id="KI894019">
    <property type="protein sequence ID" value="OCF28486.1"/>
    <property type="molecule type" value="Genomic_DNA"/>
</dbReference>
<dbReference type="KEGG" id="kbi:30207744"/>
<keyword evidence="4" id="KW-1185">Reference proteome</keyword>
<feature type="compositionally biased region" description="Basic and acidic residues" evidence="1">
    <location>
        <begin position="40"/>
        <end position="80"/>
    </location>
</feature>
<reference evidence="2" key="1">
    <citation type="submission" date="2013-07" db="EMBL/GenBank/DDBJ databases">
        <title>The Genome Sequence of Cryptococcus bestiolae CBS10118.</title>
        <authorList>
            <consortium name="The Broad Institute Genome Sequencing Platform"/>
            <person name="Cuomo C."/>
            <person name="Litvintseva A."/>
            <person name="Chen Y."/>
            <person name="Heitman J."/>
            <person name="Sun S."/>
            <person name="Springer D."/>
            <person name="Dromer F."/>
            <person name="Young S.K."/>
            <person name="Zeng Q."/>
            <person name="Gargeya S."/>
            <person name="Fitzgerald M."/>
            <person name="Abouelleil A."/>
            <person name="Alvarado L."/>
            <person name="Berlin A.M."/>
            <person name="Chapman S.B."/>
            <person name="Dewar J."/>
            <person name="Goldberg J."/>
            <person name="Griggs A."/>
            <person name="Gujja S."/>
            <person name="Hansen M."/>
            <person name="Howarth C."/>
            <person name="Imamovic A."/>
            <person name="Larimer J."/>
            <person name="McCowan C."/>
            <person name="Murphy C."/>
            <person name="Pearson M."/>
            <person name="Priest M."/>
            <person name="Roberts A."/>
            <person name="Saif S."/>
            <person name="Shea T."/>
            <person name="Sykes S."/>
            <person name="Wortman J."/>
            <person name="Nusbaum C."/>
            <person name="Birren B."/>
        </authorList>
    </citation>
    <scope>NUCLEOTIDE SEQUENCE [LARGE SCALE GENOMIC DNA]</scope>
    <source>
        <strain evidence="2">CBS 10118</strain>
    </source>
</reference>
<feature type="compositionally biased region" description="Polar residues" evidence="1">
    <location>
        <begin position="1"/>
        <end position="11"/>
    </location>
</feature>
<dbReference type="Proteomes" id="UP000092730">
    <property type="component" value="Chromosome 2"/>
</dbReference>
<proteinExistence type="predicted"/>
<accession>A0A1B9GBT4</accession>